<name>A0A512DTJ0_9PROT</name>
<proteinExistence type="predicted"/>
<comment type="caution">
    <text evidence="1">The sequence shown here is derived from an EMBL/GenBank/DDBJ whole genome shotgun (WGS) entry which is preliminary data.</text>
</comment>
<sequence>MNYFSHGAVWLISTVGSKSLLYYGSQWQFKVETIELNEEVQKVRYWEVIKSVGMASVRYRDSDEKLDVCA</sequence>
<accession>A0A512DTJ0</accession>
<keyword evidence="2" id="KW-1185">Reference proteome</keyword>
<reference evidence="1 2" key="1">
    <citation type="submission" date="2019-07" db="EMBL/GenBank/DDBJ databases">
        <title>Whole genome shotgun sequence of Skermanella aerolata NBRC 106429.</title>
        <authorList>
            <person name="Hosoyama A."/>
            <person name="Uohara A."/>
            <person name="Ohji S."/>
            <person name="Ichikawa N."/>
        </authorList>
    </citation>
    <scope>NUCLEOTIDE SEQUENCE [LARGE SCALE GENOMIC DNA]</scope>
    <source>
        <strain evidence="1 2">NBRC 106429</strain>
    </source>
</reference>
<dbReference type="Proteomes" id="UP000321523">
    <property type="component" value="Unassembled WGS sequence"/>
</dbReference>
<protein>
    <submittedName>
        <fullName evidence="1">Uncharacterized protein</fullName>
    </submittedName>
</protein>
<evidence type="ECO:0000313" key="1">
    <source>
        <dbReference type="EMBL" id="GEO39789.1"/>
    </source>
</evidence>
<gene>
    <name evidence="1" type="ORF">SAE02_39370</name>
</gene>
<evidence type="ECO:0000313" key="2">
    <source>
        <dbReference type="Proteomes" id="UP000321523"/>
    </source>
</evidence>
<dbReference type="AlphaFoldDB" id="A0A512DTJ0"/>
<organism evidence="1 2">
    <name type="scientific">Skermanella aerolata</name>
    <dbReference type="NCBI Taxonomy" id="393310"/>
    <lineage>
        <taxon>Bacteria</taxon>
        <taxon>Pseudomonadati</taxon>
        <taxon>Pseudomonadota</taxon>
        <taxon>Alphaproteobacteria</taxon>
        <taxon>Rhodospirillales</taxon>
        <taxon>Azospirillaceae</taxon>
        <taxon>Skermanella</taxon>
    </lineage>
</organism>
<dbReference type="EMBL" id="BJYZ01000018">
    <property type="protein sequence ID" value="GEO39789.1"/>
    <property type="molecule type" value="Genomic_DNA"/>
</dbReference>